<protein>
    <recommendedName>
        <fullName evidence="2">Antitoxin</fullName>
    </recommendedName>
</protein>
<evidence type="ECO:0000256" key="1">
    <source>
        <dbReference type="ARBA" id="ARBA00009981"/>
    </source>
</evidence>
<dbReference type="InterPro" id="IPR036165">
    <property type="entry name" value="YefM-like_sf"/>
</dbReference>
<evidence type="ECO:0000313" key="4">
    <source>
        <dbReference type="Proteomes" id="UP000006056"/>
    </source>
</evidence>
<dbReference type="Pfam" id="PF02604">
    <property type="entry name" value="PhdYeFM_antitox"/>
    <property type="match status" value="1"/>
</dbReference>
<dbReference type="InterPro" id="IPR006442">
    <property type="entry name" value="Antitoxin_Phd/YefM"/>
</dbReference>
<proteinExistence type="inferred from homology"/>
<comment type="function">
    <text evidence="2">Antitoxin component of a type II toxin-antitoxin (TA) system.</text>
</comment>
<dbReference type="OrthoDB" id="9800503at2"/>
<evidence type="ECO:0000313" key="3">
    <source>
        <dbReference type="EMBL" id="AFL87064.1"/>
    </source>
</evidence>
<reference evidence="3 4" key="1">
    <citation type="submission" date="2012-06" db="EMBL/GenBank/DDBJ databases">
        <title>Complete genome of Terriglobus roseus DSM 18391.</title>
        <authorList>
            <consortium name="US DOE Joint Genome Institute (JGI-PGF)"/>
            <person name="Lucas S."/>
            <person name="Copeland A."/>
            <person name="Lapidus A."/>
            <person name="Glavina del Rio T."/>
            <person name="Dalin E."/>
            <person name="Tice H."/>
            <person name="Bruce D."/>
            <person name="Goodwin L."/>
            <person name="Pitluck S."/>
            <person name="Peters L."/>
            <person name="Mikhailova N."/>
            <person name="Munk A.C.C."/>
            <person name="Kyrpides N."/>
            <person name="Mavromatis K."/>
            <person name="Ivanova N."/>
            <person name="Brettin T."/>
            <person name="Detter J.C."/>
            <person name="Han C."/>
            <person name="Larimer F."/>
            <person name="Land M."/>
            <person name="Hauser L."/>
            <person name="Markowitz V."/>
            <person name="Cheng J.-F."/>
            <person name="Hugenholtz P."/>
            <person name="Woyke T."/>
            <person name="Wu D."/>
            <person name="Brambilla E."/>
            <person name="Klenk H.-P."/>
            <person name="Eisen J.A."/>
        </authorList>
    </citation>
    <scope>NUCLEOTIDE SEQUENCE [LARGE SCALE GENOMIC DNA]</scope>
    <source>
        <strain evidence="4">DSM 18391 / NRRL B-41598 / KBS 63</strain>
    </source>
</reference>
<organism evidence="3 4">
    <name type="scientific">Terriglobus roseus (strain DSM 18391 / NRRL B-41598 / KBS 63)</name>
    <dbReference type="NCBI Taxonomy" id="926566"/>
    <lineage>
        <taxon>Bacteria</taxon>
        <taxon>Pseudomonadati</taxon>
        <taxon>Acidobacteriota</taxon>
        <taxon>Terriglobia</taxon>
        <taxon>Terriglobales</taxon>
        <taxon>Acidobacteriaceae</taxon>
        <taxon>Terriglobus</taxon>
    </lineage>
</organism>
<gene>
    <name evidence="3" type="ordered locus">Terro_0729</name>
</gene>
<dbReference type="eggNOG" id="COG4118">
    <property type="taxonomic scope" value="Bacteria"/>
</dbReference>
<dbReference type="SUPFAM" id="SSF143120">
    <property type="entry name" value="YefM-like"/>
    <property type="match status" value="1"/>
</dbReference>
<dbReference type="Gene3D" id="3.40.1620.10">
    <property type="entry name" value="YefM-like domain"/>
    <property type="match status" value="1"/>
</dbReference>
<name>I3ZCU6_TERRK</name>
<keyword evidence="4" id="KW-1185">Reference proteome</keyword>
<dbReference type="EMBL" id="CP003379">
    <property type="protein sequence ID" value="AFL87064.1"/>
    <property type="molecule type" value="Genomic_DNA"/>
</dbReference>
<dbReference type="AlphaFoldDB" id="I3ZCU6"/>
<accession>I3ZCU6</accession>
<dbReference type="RefSeq" id="WP_014784633.1">
    <property type="nucleotide sequence ID" value="NC_018014.1"/>
</dbReference>
<comment type="similarity">
    <text evidence="1 2">Belongs to the phD/YefM antitoxin family.</text>
</comment>
<evidence type="ECO:0000256" key="2">
    <source>
        <dbReference type="RuleBase" id="RU362080"/>
    </source>
</evidence>
<dbReference type="NCBIfam" id="TIGR01552">
    <property type="entry name" value="phd_fam"/>
    <property type="match status" value="1"/>
</dbReference>
<dbReference type="HOGENOM" id="CLU_163140_3_1_0"/>
<sequence length="88" mass="9739">MAAYNIYEAKTSLSALVDKAAAGEEVVIARAGKPMVRMVPIETPKAEVAKPKYFRKAPGFAKGKWSDVLEELDKPWPEDLQRAFGMID</sequence>
<dbReference type="KEGG" id="trs:Terro_0729"/>
<dbReference type="Proteomes" id="UP000006056">
    <property type="component" value="Chromosome"/>
</dbReference>
<dbReference type="STRING" id="926566.Terro_0729"/>